<dbReference type="SUPFAM" id="SSF102405">
    <property type="entry name" value="MCP/YpsA-like"/>
    <property type="match status" value="1"/>
</dbReference>
<dbReference type="OrthoDB" id="9785707at2"/>
<dbReference type="Proteomes" id="UP000005096">
    <property type="component" value="Chromosome"/>
</dbReference>
<dbReference type="InterPro" id="IPR057666">
    <property type="entry name" value="DrpA_SLOG"/>
</dbReference>
<dbReference type="STRING" id="584708.Apau_0833"/>
<dbReference type="GO" id="GO:0009294">
    <property type="term" value="P:DNA-mediated transformation"/>
    <property type="evidence" value="ECO:0007669"/>
    <property type="project" value="InterPro"/>
</dbReference>
<evidence type="ECO:0000313" key="4">
    <source>
        <dbReference type="Proteomes" id="UP000005096"/>
    </source>
</evidence>
<dbReference type="EMBL" id="CM001022">
    <property type="protein sequence ID" value="EFQ23261.1"/>
    <property type="molecule type" value="Genomic_DNA"/>
</dbReference>
<dbReference type="InterPro" id="IPR003488">
    <property type="entry name" value="DprA"/>
</dbReference>
<evidence type="ECO:0000259" key="2">
    <source>
        <dbReference type="Pfam" id="PF02481"/>
    </source>
</evidence>
<keyword evidence="4" id="KW-1185">Reference proteome</keyword>
<dbReference type="PaxDb" id="584708-Apau_0833"/>
<evidence type="ECO:0000256" key="1">
    <source>
        <dbReference type="ARBA" id="ARBA00006525"/>
    </source>
</evidence>
<protein>
    <submittedName>
        <fullName evidence="3">DNA protecting protein DprA</fullName>
    </submittedName>
</protein>
<dbReference type="HOGENOM" id="CLU_029601_0_3_0"/>
<dbReference type="NCBIfam" id="TIGR00732">
    <property type="entry name" value="dprA"/>
    <property type="match status" value="1"/>
</dbReference>
<reference evidence="3 4" key="1">
    <citation type="journal article" date="2010" name="Stand. Genomic Sci.">
        <title>Non-contiguous finished genome sequence of Aminomonas paucivorans type strain (GLU-3).</title>
        <authorList>
            <person name="Pitluck S."/>
            <person name="Yasawong M."/>
            <person name="Held B."/>
            <person name="Lapidus A."/>
            <person name="Nolan M."/>
            <person name="Copeland A."/>
            <person name="Lucas S."/>
            <person name="Del Rio T.G."/>
            <person name="Tice H."/>
            <person name="Cheng J.F."/>
            <person name="Chertkov O."/>
            <person name="Goodwin L."/>
            <person name="Tapia R."/>
            <person name="Han C."/>
            <person name="Liolios K."/>
            <person name="Ivanova N."/>
            <person name="Mavromatis K."/>
            <person name="Ovchinnikova G."/>
            <person name="Pati A."/>
            <person name="Chen A."/>
            <person name="Palaniappan K."/>
            <person name="Land M."/>
            <person name="Hauser L."/>
            <person name="Chang Y.J."/>
            <person name="Jeffries C.D."/>
            <person name="Pukall R."/>
            <person name="Spring S."/>
            <person name="Rohde M."/>
            <person name="Sikorski J."/>
            <person name="Goker M."/>
            <person name="Woyke T."/>
            <person name="Bristow J."/>
            <person name="Eisen J.A."/>
            <person name="Markowitz V."/>
            <person name="Hugenholtz P."/>
            <person name="Kyrpides N.C."/>
            <person name="Klenk H.P."/>
        </authorList>
    </citation>
    <scope>NUCLEOTIDE SEQUENCE [LARGE SCALE GENOMIC DNA]</scope>
    <source>
        <strain evidence="3 4">DSM 12260</strain>
    </source>
</reference>
<dbReference type="eggNOG" id="COG0758">
    <property type="taxonomic scope" value="Bacteria"/>
</dbReference>
<sequence length="378" mass="40176">MDRRLKAALVLNACFEGRAGRALQRWTEEGRDPEELLGPSSALPWTVLGLPEDAGETVARRLAQGWAERELEACGRLGVRVLPWGHREIPDGMGDLSTPPGVLYLWGAQPLPGREESVGVVGTRRATAYGRRMAQALGARAGKAGFWLVSGGAGGVDGMAHEGCLAAGGHTAAVLGTGVDRVFPSGHRELFERIRGRGCLVSEYPLGTEGRPWRFPLRNRILAALVCKLAVVEAPSRSGALITARNALDLGREVWAVPGRVDEETCRGSNRLLFDGAYPLVDLEDFLPSGGQRSLFPPASPSPSLPGGLEEEGRAILGLLAREGDRTVDNLASEGRMSAASVLKVLSVLQALGWVYPSGPGRFRAAPDKGCLPTDSNP</sequence>
<dbReference type="RefSeq" id="WP_006300429.1">
    <property type="nucleotide sequence ID" value="NZ_CM001022.1"/>
</dbReference>
<proteinExistence type="inferred from homology"/>
<comment type="similarity">
    <text evidence="1">Belongs to the DprA/Smf family.</text>
</comment>
<dbReference type="Gene3D" id="3.40.50.450">
    <property type="match status" value="1"/>
</dbReference>
<feature type="domain" description="Smf/DprA SLOG" evidence="2">
    <location>
        <begin position="82"/>
        <end position="287"/>
    </location>
</feature>
<name>E3CVR0_9BACT</name>
<evidence type="ECO:0000313" key="3">
    <source>
        <dbReference type="EMBL" id="EFQ23261.1"/>
    </source>
</evidence>
<dbReference type="SUPFAM" id="SSF46785">
    <property type="entry name" value="Winged helix' DNA-binding domain"/>
    <property type="match status" value="1"/>
</dbReference>
<dbReference type="PANTHER" id="PTHR43022">
    <property type="entry name" value="PROTEIN SMF"/>
    <property type="match status" value="1"/>
</dbReference>
<dbReference type="AlphaFoldDB" id="E3CVR0"/>
<dbReference type="Pfam" id="PF02481">
    <property type="entry name" value="DNA_processg_A"/>
    <property type="match status" value="1"/>
</dbReference>
<accession>E3CVR0</accession>
<dbReference type="InterPro" id="IPR036390">
    <property type="entry name" value="WH_DNA-bd_sf"/>
</dbReference>
<organism evidence="3 4">
    <name type="scientific">Aminomonas paucivorans DSM 12260</name>
    <dbReference type="NCBI Taxonomy" id="584708"/>
    <lineage>
        <taxon>Bacteria</taxon>
        <taxon>Thermotogati</taxon>
        <taxon>Synergistota</taxon>
        <taxon>Synergistia</taxon>
        <taxon>Synergistales</taxon>
        <taxon>Synergistaceae</taxon>
        <taxon>Aminomonas</taxon>
    </lineage>
</organism>
<dbReference type="PANTHER" id="PTHR43022:SF1">
    <property type="entry name" value="PROTEIN SMF"/>
    <property type="match status" value="1"/>
</dbReference>
<gene>
    <name evidence="3" type="ORF">Apau_0833</name>
</gene>